<dbReference type="PANTHER" id="PTHR24166:SF48">
    <property type="entry name" value="PROTEIN VAPYRIN"/>
    <property type="match status" value="1"/>
</dbReference>
<keyword evidence="1" id="KW-0677">Repeat</keyword>
<reference evidence="3" key="1">
    <citation type="journal article" date="2020" name="Stud. Mycol.">
        <title>101 Dothideomycetes genomes: a test case for predicting lifestyles and emergence of pathogens.</title>
        <authorList>
            <person name="Haridas S."/>
            <person name="Albert R."/>
            <person name="Binder M."/>
            <person name="Bloem J."/>
            <person name="Labutti K."/>
            <person name="Salamov A."/>
            <person name="Andreopoulos B."/>
            <person name="Baker S."/>
            <person name="Barry K."/>
            <person name="Bills G."/>
            <person name="Bluhm B."/>
            <person name="Cannon C."/>
            <person name="Castanera R."/>
            <person name="Culley D."/>
            <person name="Daum C."/>
            <person name="Ezra D."/>
            <person name="Gonzalez J."/>
            <person name="Henrissat B."/>
            <person name="Kuo A."/>
            <person name="Liang C."/>
            <person name="Lipzen A."/>
            <person name="Lutzoni F."/>
            <person name="Magnuson J."/>
            <person name="Mondo S."/>
            <person name="Nolan M."/>
            <person name="Ohm R."/>
            <person name="Pangilinan J."/>
            <person name="Park H.-J."/>
            <person name="Ramirez L."/>
            <person name="Alfaro M."/>
            <person name="Sun H."/>
            <person name="Tritt A."/>
            <person name="Yoshinaga Y."/>
            <person name="Zwiers L.-H."/>
            <person name="Turgeon B."/>
            <person name="Goodwin S."/>
            <person name="Spatafora J."/>
            <person name="Crous P."/>
            <person name="Grigoriev I."/>
        </authorList>
    </citation>
    <scope>NUCLEOTIDE SEQUENCE</scope>
    <source>
        <strain evidence="3">CBS 627.86</strain>
    </source>
</reference>
<dbReference type="Proteomes" id="UP000799770">
    <property type="component" value="Unassembled WGS sequence"/>
</dbReference>
<dbReference type="EMBL" id="ML977316">
    <property type="protein sequence ID" value="KAF2118809.1"/>
    <property type="molecule type" value="Genomic_DNA"/>
</dbReference>
<evidence type="ECO:0000256" key="1">
    <source>
        <dbReference type="ARBA" id="ARBA00022737"/>
    </source>
</evidence>
<keyword evidence="2" id="KW-0040">ANK repeat</keyword>
<proteinExistence type="predicted"/>
<protein>
    <submittedName>
        <fullName evidence="3">Ankyrin repeat-containing domain protein</fullName>
    </submittedName>
</protein>
<dbReference type="AlphaFoldDB" id="A0A6A5ZH59"/>
<evidence type="ECO:0000256" key="2">
    <source>
        <dbReference type="ARBA" id="ARBA00023043"/>
    </source>
</evidence>
<dbReference type="InterPro" id="IPR050889">
    <property type="entry name" value="Dendritic_Spine_Reg/Scaffold"/>
</dbReference>
<dbReference type="InterPro" id="IPR036770">
    <property type="entry name" value="Ankyrin_rpt-contain_sf"/>
</dbReference>
<sequence length="350" mass="38819">MCYAPALLLDTSKLTKVPYTPNNVMNPRYLLQAAVINNCPEVVRRLLENDKNDASILSRNSHPAELFGSPCWLAGRSGNLETIKILLSSSLGGMREKREQALRGAVTCGHLEAVEFVMAPWWEPINFITSAQSIREPLLCGMLNNPEVDFCFRIYELVTSHHTRNNPIQLAEHIVWTLLEQVGRSTPQRADIIAHLLDMVARANDLLYQHPQLRTELYRPLLSGAVSGGNGKIVEPLISRGATPSGTDSKLIVQAAAMGRMDIVRLLVENGFPVKRSNSTFGPNERLPEQAIARAVLVEHEEMCRYLLDHGANLDLPKSGELAMSRAKKEGLETMIEFLEARGVVLHSGD</sequence>
<accession>A0A6A5ZH59</accession>
<evidence type="ECO:0000313" key="4">
    <source>
        <dbReference type="Proteomes" id="UP000799770"/>
    </source>
</evidence>
<name>A0A6A5ZH59_9PLEO</name>
<keyword evidence="4" id="KW-1185">Reference proteome</keyword>
<evidence type="ECO:0000313" key="3">
    <source>
        <dbReference type="EMBL" id="KAF2118809.1"/>
    </source>
</evidence>
<dbReference type="Gene3D" id="1.25.40.20">
    <property type="entry name" value="Ankyrin repeat-containing domain"/>
    <property type="match status" value="2"/>
</dbReference>
<dbReference type="SUPFAM" id="SSF48403">
    <property type="entry name" value="Ankyrin repeat"/>
    <property type="match status" value="1"/>
</dbReference>
<organism evidence="3 4">
    <name type="scientific">Lophiotrema nucula</name>
    <dbReference type="NCBI Taxonomy" id="690887"/>
    <lineage>
        <taxon>Eukaryota</taxon>
        <taxon>Fungi</taxon>
        <taxon>Dikarya</taxon>
        <taxon>Ascomycota</taxon>
        <taxon>Pezizomycotina</taxon>
        <taxon>Dothideomycetes</taxon>
        <taxon>Pleosporomycetidae</taxon>
        <taxon>Pleosporales</taxon>
        <taxon>Lophiotremataceae</taxon>
        <taxon>Lophiotrema</taxon>
    </lineage>
</organism>
<gene>
    <name evidence="3" type="ORF">BDV96DRAFT_596636</name>
</gene>
<dbReference type="OrthoDB" id="4772757at2759"/>
<dbReference type="PANTHER" id="PTHR24166">
    <property type="entry name" value="ROLLING PEBBLES, ISOFORM B"/>
    <property type="match status" value="1"/>
</dbReference>